<accession>A0AA95EN75</accession>
<reference evidence="1" key="1">
    <citation type="submission" date="2022-06" db="EMBL/GenBank/DDBJ databases">
        <authorList>
            <person name="Legendre M."/>
            <person name="Claverie J.-M."/>
            <person name="Alempic J.-M."/>
            <person name="Abergel C."/>
        </authorList>
    </citation>
    <scope>NUCLEOTIDE SEQUENCE</scope>
    <source>
        <strain evidence="1">Kuranda</strain>
    </source>
</reference>
<evidence type="ECO:0000313" key="1">
    <source>
        <dbReference type="EMBL" id="WBR14636.1"/>
    </source>
</evidence>
<protein>
    <submittedName>
        <fullName evidence="1">Ankyrin repeat protein</fullName>
    </submittedName>
</protein>
<dbReference type="EMBL" id="ON887157">
    <property type="protein sequence ID" value="WBR14636.1"/>
    <property type="molecule type" value="Genomic_DNA"/>
</dbReference>
<sequence length="186" mass="20167">MVLAGAEPIMKPVLPFVCSRWRSVFAEIVAIQGGKRFVRRATGDPASYAATLAGAGYVDTLMWTRRVGCTWDARVCSEAAAQGHFGLLVQARAQGCPWNSDTCSAAASNGDLAMLKWARSSGCPWDYRVITWAHHNKHHHVLTWAKANGLDGLHSRQGPKRGNAKLCKLYTACVLSLFVSHGQTGS</sequence>
<name>A0AA95EN75_9VIRU</name>
<organism evidence="1 2">
    <name type="scientific">Pandoravirus kuranda</name>
    <dbReference type="NCBI Taxonomy" id="3019033"/>
    <lineage>
        <taxon>Viruses</taxon>
        <taxon>Pandoravirus</taxon>
    </lineage>
</organism>
<gene>
    <name evidence="1" type="ORF">pkur_cds_462</name>
</gene>
<evidence type="ECO:0000313" key="2">
    <source>
        <dbReference type="Proteomes" id="UP001185135"/>
    </source>
</evidence>
<proteinExistence type="predicted"/>
<dbReference type="Proteomes" id="UP001185135">
    <property type="component" value="Segment"/>
</dbReference>